<feature type="transmembrane region" description="Helical" evidence="15">
    <location>
        <begin position="41"/>
        <end position="63"/>
    </location>
</feature>
<evidence type="ECO:0000313" key="16">
    <source>
        <dbReference type="Ensembl" id="ENSEEEP00000047322.2"/>
    </source>
</evidence>
<evidence type="ECO:0000256" key="1">
    <source>
        <dbReference type="ARBA" id="ARBA00004155"/>
    </source>
</evidence>
<evidence type="ECO:0000256" key="12">
    <source>
        <dbReference type="ARBA" id="ARBA00068323"/>
    </source>
</evidence>
<evidence type="ECO:0000256" key="5">
    <source>
        <dbReference type="ARBA" id="ARBA00022970"/>
    </source>
</evidence>
<feature type="transmembrane region" description="Helical" evidence="15">
    <location>
        <begin position="186"/>
        <end position="205"/>
    </location>
</feature>
<feature type="transmembrane region" description="Helical" evidence="15">
    <location>
        <begin position="264"/>
        <end position="283"/>
    </location>
</feature>
<dbReference type="AlphaFoldDB" id="A0A4W4HF56"/>
<reference evidence="17" key="1">
    <citation type="journal article" date="2014" name="Science">
        <title>Nonhuman genetics. Genomic basis for the convergent evolution of electric organs.</title>
        <authorList>
            <person name="Gallant J.R."/>
            <person name="Traeger L.L."/>
            <person name="Volkening J.D."/>
            <person name="Moffett H."/>
            <person name="Chen P.H."/>
            <person name="Novina C.D."/>
            <person name="Phillips G.N.Jr."/>
            <person name="Anand R."/>
            <person name="Wells G.B."/>
            <person name="Pinch M."/>
            <person name="Guth R."/>
            <person name="Unguez G.A."/>
            <person name="Albert J.S."/>
            <person name="Zakon H.H."/>
            <person name="Samanta M.P."/>
            <person name="Sussman M.R."/>
        </authorList>
    </citation>
    <scope>NUCLEOTIDE SEQUENCE [LARGE SCALE GENOMIC DNA]</scope>
</reference>
<dbReference type="Ensembl" id="ENSEEET00000047844.2">
    <property type="protein sequence ID" value="ENSEEEP00000047322.2"/>
    <property type="gene ID" value="ENSEEEG00000022275.2"/>
</dbReference>
<keyword evidence="6 15" id="KW-1133">Transmembrane helix</keyword>
<reference evidence="16" key="5">
    <citation type="submission" date="2025-09" db="UniProtKB">
        <authorList>
            <consortium name="Ensembl"/>
        </authorList>
    </citation>
    <scope>IDENTIFICATION</scope>
</reference>
<reference evidence="17" key="2">
    <citation type="journal article" date="2017" name="Sci. Adv.">
        <title>A tail of two voltages: Proteomic comparison of the three electric organs of the electric eel.</title>
        <authorList>
            <person name="Traeger L.L."/>
            <person name="Sabat G."/>
            <person name="Barrett-Wilt G.A."/>
            <person name="Wells G.B."/>
            <person name="Sussman M.R."/>
        </authorList>
    </citation>
    <scope>NUCLEOTIDE SEQUENCE [LARGE SCALE GENOMIC DNA]</scope>
</reference>
<reference evidence="16" key="3">
    <citation type="submission" date="2020-05" db="EMBL/GenBank/DDBJ databases">
        <title>Electrophorus electricus (electric eel) genome, fEleEle1, primary haplotype.</title>
        <authorList>
            <person name="Myers G."/>
            <person name="Meyer A."/>
            <person name="Fedrigo O."/>
            <person name="Formenti G."/>
            <person name="Rhie A."/>
            <person name="Tracey A."/>
            <person name="Sims Y."/>
            <person name="Jarvis E.D."/>
        </authorList>
    </citation>
    <scope>NUCLEOTIDE SEQUENCE [LARGE SCALE GENOMIC DNA]</scope>
</reference>
<comment type="similarity">
    <text evidence="10">Belongs to the laat-1 family.</text>
</comment>
<accession>A0A4W4HF56</accession>
<feature type="transmembrane region" description="Helical" evidence="15">
    <location>
        <begin position="226"/>
        <end position="244"/>
    </location>
</feature>
<dbReference type="GeneID" id="113577364"/>
<keyword evidence="7 15" id="KW-0472">Membrane</keyword>
<evidence type="ECO:0000256" key="7">
    <source>
        <dbReference type="ARBA" id="ARBA00023136"/>
    </source>
</evidence>
<comment type="function">
    <text evidence="11">Amino acid transporter that specifically mediates the pH-dependent export of the cationic amino acids arginine, histidine and lysine from lysosomes.</text>
</comment>
<evidence type="ECO:0000256" key="8">
    <source>
        <dbReference type="ARBA" id="ARBA00023180"/>
    </source>
</evidence>
<keyword evidence="5" id="KW-0029">Amino-acid transport</keyword>
<gene>
    <name evidence="16" type="primary">SLC66A1</name>
</gene>
<evidence type="ECO:0000256" key="4">
    <source>
        <dbReference type="ARBA" id="ARBA00022737"/>
    </source>
</evidence>
<name>A0A4W4HF56_ELEEL</name>
<dbReference type="Gene3D" id="1.20.1280.290">
    <property type="match status" value="2"/>
</dbReference>
<evidence type="ECO:0000256" key="2">
    <source>
        <dbReference type="ARBA" id="ARBA00022448"/>
    </source>
</evidence>
<evidence type="ECO:0000256" key="11">
    <source>
        <dbReference type="ARBA" id="ARBA00056009"/>
    </source>
</evidence>
<dbReference type="STRING" id="8005.ENSEEEP00000047322"/>
<evidence type="ECO:0000256" key="14">
    <source>
        <dbReference type="ARBA" id="ARBA00081269"/>
    </source>
</evidence>
<dbReference type="InterPro" id="IPR006603">
    <property type="entry name" value="PQ-loop_rpt"/>
</dbReference>
<proteinExistence type="inferred from homology"/>
<evidence type="ECO:0000256" key="13">
    <source>
        <dbReference type="ARBA" id="ARBA00079342"/>
    </source>
</evidence>
<dbReference type="GeneTree" id="ENSGT00390000003344"/>
<dbReference type="RefSeq" id="XP_026865775.2">
    <property type="nucleotide sequence ID" value="XM_027009974.2"/>
</dbReference>
<keyword evidence="4" id="KW-0677">Repeat</keyword>
<evidence type="ECO:0000256" key="3">
    <source>
        <dbReference type="ARBA" id="ARBA00022692"/>
    </source>
</evidence>
<dbReference type="SMART" id="SM00679">
    <property type="entry name" value="CTNS"/>
    <property type="match status" value="2"/>
</dbReference>
<dbReference type="FunFam" id="1.20.1280.290:FF:000017">
    <property type="entry name" value="lysosomal amino acid transporter 1 homolog"/>
    <property type="match status" value="1"/>
</dbReference>
<dbReference type="Pfam" id="PF04193">
    <property type="entry name" value="PQ-loop"/>
    <property type="match status" value="2"/>
</dbReference>
<dbReference type="GO" id="GO:0005765">
    <property type="term" value="C:lysosomal membrane"/>
    <property type="evidence" value="ECO:0007669"/>
    <property type="project" value="UniProtKB-SubCell"/>
</dbReference>
<dbReference type="PANTHER" id="PTHR16201">
    <property type="entry name" value="SEVEN TRANSMEMBRANE PROTEIN 1-RELATED"/>
    <property type="match status" value="1"/>
</dbReference>
<protein>
    <recommendedName>
        <fullName evidence="12">Lysosomal amino acid transporter 1 homolog</fullName>
    </recommendedName>
    <alternativeName>
        <fullName evidence="13">PQ-loop repeat-containing protein 2</fullName>
    </alternativeName>
    <alternativeName>
        <fullName evidence="14">Solute carrier family 66 member 1</fullName>
    </alternativeName>
</protein>
<dbReference type="OMA" id="DMCIFIQ"/>
<comment type="subcellular location">
    <subcellularLocation>
        <location evidence="1">Lysosome membrane</location>
        <topology evidence="1">Multi-pass membrane protein</topology>
    </subcellularLocation>
</comment>
<reference evidence="16" key="4">
    <citation type="submission" date="2025-08" db="UniProtKB">
        <authorList>
            <consortium name="Ensembl"/>
        </authorList>
    </citation>
    <scope>IDENTIFICATION</scope>
</reference>
<keyword evidence="8" id="KW-0325">Glycoprotein</keyword>
<evidence type="ECO:0000256" key="10">
    <source>
        <dbReference type="ARBA" id="ARBA00038039"/>
    </source>
</evidence>
<keyword evidence="9" id="KW-0458">Lysosome</keyword>
<feature type="transmembrane region" description="Helical" evidence="15">
    <location>
        <begin position="75"/>
        <end position="96"/>
    </location>
</feature>
<keyword evidence="2" id="KW-0813">Transport</keyword>
<dbReference type="RefSeq" id="XP_026865774.2">
    <property type="nucleotide sequence ID" value="XM_027009973.2"/>
</dbReference>
<evidence type="ECO:0000256" key="9">
    <source>
        <dbReference type="ARBA" id="ARBA00023228"/>
    </source>
</evidence>
<organism evidence="16 17">
    <name type="scientific">Electrophorus electricus</name>
    <name type="common">Electric eel</name>
    <name type="synonym">Gymnotus electricus</name>
    <dbReference type="NCBI Taxonomy" id="8005"/>
    <lineage>
        <taxon>Eukaryota</taxon>
        <taxon>Metazoa</taxon>
        <taxon>Chordata</taxon>
        <taxon>Craniata</taxon>
        <taxon>Vertebrata</taxon>
        <taxon>Euteleostomi</taxon>
        <taxon>Actinopterygii</taxon>
        <taxon>Neopterygii</taxon>
        <taxon>Teleostei</taxon>
        <taxon>Ostariophysi</taxon>
        <taxon>Gymnotiformes</taxon>
        <taxon>Gymnotoidei</taxon>
        <taxon>Gymnotidae</taxon>
        <taxon>Electrophorus</taxon>
    </lineage>
</organism>
<keyword evidence="3 15" id="KW-0812">Transmembrane</keyword>
<evidence type="ECO:0000313" key="17">
    <source>
        <dbReference type="Proteomes" id="UP000314983"/>
    </source>
</evidence>
<sequence length="305" mass="33570">MSDAIRFRQSSGDGNLSSLCPNGTEWIWHGLGECVRDARDIASVILGLLSLVCFMVSSLPQYYRSCKTGNMDSALSIFFLLLWLAGDTCNLIGSVLAEQLPLQIYTAVYYVFADLLMLSMYFYYSTKNRLAIHRNRRLMNVAGVLCGLGISASMLQLSPAPAPGPGHASGPHRTLLSLDQQAIEAFSTKETIGFVIGSFSSLLYLSSRLPQIYTNFRRKSTEGVSYFLFALVILGNSTYGLSVLVKNPDEGHSESSYIVHHLPWLIGSLGTLFLDLVISVQFVRYRKPSQESHQGDEEAAALLSS</sequence>
<dbReference type="Proteomes" id="UP000314983">
    <property type="component" value="Chromosome 23"/>
</dbReference>
<evidence type="ECO:0000256" key="6">
    <source>
        <dbReference type="ARBA" id="ARBA00022989"/>
    </source>
</evidence>
<feature type="transmembrane region" description="Helical" evidence="15">
    <location>
        <begin position="102"/>
        <end position="126"/>
    </location>
</feature>
<dbReference type="GO" id="GO:0015174">
    <property type="term" value="F:basic amino acid transmembrane transporter activity"/>
    <property type="evidence" value="ECO:0007669"/>
    <property type="project" value="TreeGrafter"/>
</dbReference>
<evidence type="ECO:0000256" key="15">
    <source>
        <dbReference type="SAM" id="Phobius"/>
    </source>
</evidence>
<feature type="transmembrane region" description="Helical" evidence="15">
    <location>
        <begin position="138"/>
        <end position="157"/>
    </location>
</feature>
<dbReference type="FunFam" id="1.20.1280.290:FF:000009">
    <property type="entry name" value="PQ loop repeat family protein"/>
    <property type="match status" value="1"/>
</dbReference>
<keyword evidence="17" id="KW-1185">Reference proteome</keyword>
<dbReference type="PANTHER" id="PTHR16201:SF36">
    <property type="entry name" value="LYSOSOMAL AMINO ACID TRANSPORTER 1 HOMOLOG"/>
    <property type="match status" value="1"/>
</dbReference>
<dbReference type="InterPro" id="IPR051415">
    <property type="entry name" value="LAAT-1"/>
</dbReference>